<organism evidence="7 8">
    <name type="scientific">Actinomadura namibiensis</name>
    <dbReference type="NCBI Taxonomy" id="182080"/>
    <lineage>
        <taxon>Bacteria</taxon>
        <taxon>Bacillati</taxon>
        <taxon>Actinomycetota</taxon>
        <taxon>Actinomycetes</taxon>
        <taxon>Streptosporangiales</taxon>
        <taxon>Thermomonosporaceae</taxon>
        <taxon>Actinomadura</taxon>
    </lineage>
</organism>
<evidence type="ECO:0000256" key="4">
    <source>
        <dbReference type="SAM" id="MobiDB-lite"/>
    </source>
</evidence>
<evidence type="ECO:0000256" key="5">
    <source>
        <dbReference type="SAM" id="Phobius"/>
    </source>
</evidence>
<feature type="domain" description="Peptidase S26" evidence="6">
    <location>
        <begin position="139"/>
        <end position="176"/>
    </location>
</feature>
<evidence type="ECO:0000256" key="2">
    <source>
        <dbReference type="ARBA" id="ARBA00009370"/>
    </source>
</evidence>
<feature type="transmembrane region" description="Helical" evidence="5">
    <location>
        <begin position="22"/>
        <end position="44"/>
    </location>
</feature>
<dbReference type="EMBL" id="JACJIA010000005">
    <property type="protein sequence ID" value="MBA8952609.1"/>
    <property type="molecule type" value="Genomic_DNA"/>
</dbReference>
<keyword evidence="5" id="KW-0812">Transmembrane</keyword>
<evidence type="ECO:0000256" key="3">
    <source>
        <dbReference type="PIRSR" id="PIRSR600223-1"/>
    </source>
</evidence>
<protein>
    <submittedName>
        <fullName evidence="7">Signal peptidase I</fullName>
        <ecNumber evidence="7">3.4.21.89</ecNumber>
    </submittedName>
</protein>
<comment type="subcellular location">
    <subcellularLocation>
        <location evidence="1">Cell membrane</location>
        <topology evidence="1">Single-pass type II membrane protein</topology>
    </subcellularLocation>
</comment>
<dbReference type="Pfam" id="PF10502">
    <property type="entry name" value="Peptidase_S26"/>
    <property type="match status" value="2"/>
</dbReference>
<feature type="active site" evidence="3">
    <location>
        <position position="115"/>
    </location>
</feature>
<keyword evidence="7" id="KW-0378">Hydrolase</keyword>
<dbReference type="GO" id="GO:0004252">
    <property type="term" value="F:serine-type endopeptidase activity"/>
    <property type="evidence" value="ECO:0007669"/>
    <property type="project" value="InterPro"/>
</dbReference>
<dbReference type="EC" id="3.4.21.89" evidence="7"/>
<dbReference type="CDD" id="cd06530">
    <property type="entry name" value="S26_SPase_I"/>
    <property type="match status" value="1"/>
</dbReference>
<feature type="active site" evidence="3">
    <location>
        <position position="57"/>
    </location>
</feature>
<sequence>MNASVTAVWGAAAEASLRTGRWWGVVGGAVAVILCAGWAAAGLLRRHLVVVTVRGSSMEPSFRDGDRVLVRRTRSLTAGQVVVVEGPGGDATPAGPPPDRQDAPGAASSRNWMIKRVAAAPGDPVPRERVPLLAGTPDGVVPEGRVVLLGDNHRASYDSRHLGFFPVERVLGTALAPSARRRADARAAPWSGAGS</sequence>
<dbReference type="InterPro" id="IPR000223">
    <property type="entry name" value="Pept_S26A_signal_pept_1"/>
</dbReference>
<dbReference type="GO" id="GO:0005886">
    <property type="term" value="C:plasma membrane"/>
    <property type="evidence" value="ECO:0007669"/>
    <property type="project" value="UniProtKB-SubCell"/>
</dbReference>
<dbReference type="SUPFAM" id="SSF51306">
    <property type="entry name" value="LexA/Signal peptidase"/>
    <property type="match status" value="1"/>
</dbReference>
<keyword evidence="8" id="KW-1185">Reference proteome</keyword>
<evidence type="ECO:0000256" key="1">
    <source>
        <dbReference type="ARBA" id="ARBA00004401"/>
    </source>
</evidence>
<comment type="caution">
    <text evidence="7">The sequence shown here is derived from an EMBL/GenBank/DDBJ whole genome shotgun (WGS) entry which is preliminary data.</text>
</comment>
<dbReference type="RefSeq" id="WP_182844879.1">
    <property type="nucleotide sequence ID" value="NZ_BAAALP010000005.1"/>
</dbReference>
<feature type="region of interest" description="Disordered" evidence="4">
    <location>
        <begin position="85"/>
        <end position="107"/>
    </location>
</feature>
<keyword evidence="5" id="KW-1133">Transmembrane helix</keyword>
<dbReference type="GO" id="GO:0009003">
    <property type="term" value="F:signal peptidase activity"/>
    <property type="evidence" value="ECO:0007669"/>
    <property type="project" value="UniProtKB-EC"/>
</dbReference>
<reference evidence="7 8" key="1">
    <citation type="submission" date="2020-08" db="EMBL/GenBank/DDBJ databases">
        <title>Genomic Encyclopedia of Type Strains, Phase IV (KMG-IV): sequencing the most valuable type-strain genomes for metagenomic binning, comparative biology and taxonomic classification.</title>
        <authorList>
            <person name="Goeker M."/>
        </authorList>
    </citation>
    <scope>NUCLEOTIDE SEQUENCE [LARGE SCALE GENOMIC DNA]</scope>
    <source>
        <strain evidence="7 8">DSM 44197</strain>
    </source>
</reference>
<dbReference type="PANTHER" id="PTHR43390:SF1">
    <property type="entry name" value="CHLOROPLAST PROCESSING PEPTIDASE"/>
    <property type="match status" value="1"/>
</dbReference>
<dbReference type="InterPro" id="IPR036286">
    <property type="entry name" value="LexA/Signal_pep-like_sf"/>
</dbReference>
<gene>
    <name evidence="7" type="ORF">HNR61_004255</name>
</gene>
<dbReference type="PRINTS" id="PR00727">
    <property type="entry name" value="LEADERPTASE"/>
</dbReference>
<evidence type="ECO:0000313" key="7">
    <source>
        <dbReference type="EMBL" id="MBA8952609.1"/>
    </source>
</evidence>
<dbReference type="InterPro" id="IPR019533">
    <property type="entry name" value="Peptidase_S26"/>
</dbReference>
<feature type="domain" description="Peptidase S26" evidence="6">
    <location>
        <begin position="33"/>
        <end position="127"/>
    </location>
</feature>
<comment type="similarity">
    <text evidence="2">Belongs to the peptidase S26 family.</text>
</comment>
<dbReference type="GO" id="GO:0006465">
    <property type="term" value="P:signal peptide processing"/>
    <property type="evidence" value="ECO:0007669"/>
    <property type="project" value="InterPro"/>
</dbReference>
<evidence type="ECO:0000313" key="8">
    <source>
        <dbReference type="Proteomes" id="UP000572680"/>
    </source>
</evidence>
<dbReference type="AlphaFoldDB" id="A0A7W3LQW8"/>
<name>A0A7W3LQW8_ACTNM</name>
<dbReference type="PANTHER" id="PTHR43390">
    <property type="entry name" value="SIGNAL PEPTIDASE I"/>
    <property type="match status" value="1"/>
</dbReference>
<dbReference type="Gene3D" id="2.10.109.10">
    <property type="entry name" value="Umud Fragment, subunit A"/>
    <property type="match status" value="1"/>
</dbReference>
<evidence type="ECO:0000259" key="6">
    <source>
        <dbReference type="Pfam" id="PF10502"/>
    </source>
</evidence>
<dbReference type="Proteomes" id="UP000572680">
    <property type="component" value="Unassembled WGS sequence"/>
</dbReference>
<accession>A0A7W3LQW8</accession>
<keyword evidence="5" id="KW-0472">Membrane</keyword>
<proteinExistence type="inferred from homology"/>